<dbReference type="GO" id="GO:0005759">
    <property type="term" value="C:mitochondrial matrix"/>
    <property type="evidence" value="ECO:0007669"/>
    <property type="project" value="UniProtKB-ARBA"/>
</dbReference>
<proteinExistence type="inferred from homology"/>
<keyword evidence="7" id="KW-0479">Metal-binding</keyword>
<evidence type="ECO:0000256" key="2">
    <source>
        <dbReference type="ARBA" id="ARBA00001947"/>
    </source>
</evidence>
<keyword evidence="19" id="KW-1185">Reference proteome</keyword>
<protein>
    <recommendedName>
        <fullName evidence="5">mitochondrial processing peptidase</fullName>
        <ecNumber evidence="5">3.4.24.64</ecNumber>
    </recommendedName>
    <alternativeName>
        <fullName evidence="13">Beta-MPP</fullName>
    </alternativeName>
</protein>
<dbReference type="PANTHER" id="PTHR11851:SF149">
    <property type="entry name" value="GH01077P"/>
    <property type="match status" value="1"/>
</dbReference>
<comment type="function">
    <text evidence="14">Catalytic subunit of the essential mitochondrial processing protease (MPP), which cleaves the mitochondrial sequence off newly imported precursors proteins. Preferentially, cleaves after an arginine at position P2.</text>
</comment>
<name>A0AAN6GES0_9BASI</name>
<comment type="cofactor">
    <cofactor evidence="2">
        <name>Zn(2+)</name>
        <dbReference type="ChEBI" id="CHEBI:29105"/>
    </cofactor>
</comment>
<evidence type="ECO:0000256" key="9">
    <source>
        <dbReference type="ARBA" id="ARBA00022833"/>
    </source>
</evidence>
<dbReference type="FunFam" id="3.30.830.10:FF:000001">
    <property type="entry name" value="Mitochondrial-processing peptidase subunit beta, mitochondrial"/>
    <property type="match status" value="1"/>
</dbReference>
<evidence type="ECO:0000256" key="11">
    <source>
        <dbReference type="ARBA" id="ARBA00023049"/>
    </source>
</evidence>
<evidence type="ECO:0000259" key="17">
    <source>
        <dbReference type="Pfam" id="PF05193"/>
    </source>
</evidence>
<dbReference type="FunFam" id="3.30.830.10:FF:000002">
    <property type="entry name" value="Mitochondrial-processing peptidase subunit beta"/>
    <property type="match status" value="1"/>
</dbReference>
<evidence type="ECO:0000256" key="6">
    <source>
        <dbReference type="ARBA" id="ARBA00022670"/>
    </source>
</evidence>
<comment type="caution">
    <text evidence="18">The sequence shown here is derived from an EMBL/GenBank/DDBJ whole genome shotgun (WGS) entry which is preliminary data.</text>
</comment>
<gene>
    <name evidence="18" type="primary">MAS1_2</name>
    <name evidence="18" type="ORF">OC842_002348</name>
</gene>
<dbReference type="Proteomes" id="UP001176521">
    <property type="component" value="Unassembled WGS sequence"/>
</dbReference>
<comment type="similarity">
    <text evidence="4 15">Belongs to the peptidase M16 family.</text>
</comment>
<sequence length="498" mass="53355">MSASAAATTALRALRRTAAAAAATTTRTAASSSSSSSAAAASSSARTLATAAAASSTPRFTATQVSTLPNGLTVATQSNPAAQTATVGTWIDAGSRAESDQTSGTAHFLEHLAFKGTNKRSQHALELEVENLGAHLNAYTSREHTVFYAKAFRADVDKAVDIIADILQNSKLEPSAIERERDVILREQEEVDKQLEEVVFDHLHAVAFQGQALGRTILGPKKNILSIKRDDLESYIKSNYTADRMVLVGAGGIEHDALVDLAKKHFTNLPTSSTPLGGSASLAPTKFVGAEVRIRDDTMPTCNLAIAVEGVSWKSPDYFTMLVLQSILGNWDRSLGSSPLLSSRLSHIISANNLANSFMHFSTSYSDTGLWGIYAVSENVTNLDDLVHFTLKEWQRMSTAPTEGEVGRAKAQLRASLLLGLDGTTAVAEDIGRQLVTAGKRFSPEQIEAEIEKVDVKAVQAAAQKYLWDADIAIAAVGRVEGLLDYNRIRADMSSMSW</sequence>
<evidence type="ECO:0000259" key="16">
    <source>
        <dbReference type="Pfam" id="PF00675"/>
    </source>
</evidence>
<keyword evidence="9" id="KW-0862">Zinc</keyword>
<dbReference type="PROSITE" id="PS00143">
    <property type="entry name" value="INSULINASE"/>
    <property type="match status" value="1"/>
</dbReference>
<dbReference type="EMBL" id="JAPDMQ010000097">
    <property type="protein sequence ID" value="KAK0535370.1"/>
    <property type="molecule type" value="Genomic_DNA"/>
</dbReference>
<evidence type="ECO:0000256" key="14">
    <source>
        <dbReference type="ARBA" id="ARBA00045757"/>
    </source>
</evidence>
<dbReference type="SUPFAM" id="SSF63411">
    <property type="entry name" value="LuxS/MPP-like metallohydrolase"/>
    <property type="match status" value="2"/>
</dbReference>
<evidence type="ECO:0000256" key="3">
    <source>
        <dbReference type="ARBA" id="ARBA00004173"/>
    </source>
</evidence>
<dbReference type="Pfam" id="PF00675">
    <property type="entry name" value="Peptidase_M16"/>
    <property type="match status" value="1"/>
</dbReference>
<feature type="domain" description="Peptidase M16 C-terminal" evidence="17">
    <location>
        <begin position="226"/>
        <end position="413"/>
    </location>
</feature>
<dbReference type="InterPro" id="IPR007863">
    <property type="entry name" value="Peptidase_M16_C"/>
</dbReference>
<dbReference type="EC" id="3.4.24.64" evidence="5"/>
<dbReference type="Pfam" id="PF05193">
    <property type="entry name" value="Peptidase_M16_C"/>
    <property type="match status" value="1"/>
</dbReference>
<comment type="catalytic activity">
    <reaction evidence="1">
        <text>Release of N-terminal transit peptides from precursor proteins imported into the mitochondrion, typically with Arg in position P2.</text>
        <dbReference type="EC" id="3.4.24.64"/>
    </reaction>
</comment>
<dbReference type="Gene3D" id="3.30.830.10">
    <property type="entry name" value="Metalloenzyme, LuxS/M16 peptidase-like"/>
    <property type="match status" value="2"/>
</dbReference>
<feature type="domain" description="Peptidase M16 N-terminal" evidence="16">
    <location>
        <begin position="74"/>
        <end position="221"/>
    </location>
</feature>
<evidence type="ECO:0000256" key="8">
    <source>
        <dbReference type="ARBA" id="ARBA00022801"/>
    </source>
</evidence>
<dbReference type="InterPro" id="IPR001431">
    <property type="entry name" value="Pept_M16_Zn_BS"/>
</dbReference>
<dbReference type="AlphaFoldDB" id="A0AAN6GES0"/>
<dbReference type="InterPro" id="IPR050361">
    <property type="entry name" value="MPP/UQCRC_Complex"/>
</dbReference>
<keyword evidence="11" id="KW-0482">Metalloprotease</keyword>
<organism evidence="18 19">
    <name type="scientific">Tilletia horrida</name>
    <dbReference type="NCBI Taxonomy" id="155126"/>
    <lineage>
        <taxon>Eukaryota</taxon>
        <taxon>Fungi</taxon>
        <taxon>Dikarya</taxon>
        <taxon>Basidiomycota</taxon>
        <taxon>Ustilaginomycotina</taxon>
        <taxon>Exobasidiomycetes</taxon>
        <taxon>Tilletiales</taxon>
        <taxon>Tilletiaceae</taxon>
        <taxon>Tilletia</taxon>
    </lineage>
</organism>
<evidence type="ECO:0000256" key="12">
    <source>
        <dbReference type="ARBA" id="ARBA00023128"/>
    </source>
</evidence>
<evidence type="ECO:0000256" key="1">
    <source>
        <dbReference type="ARBA" id="ARBA00001098"/>
    </source>
</evidence>
<evidence type="ECO:0000256" key="13">
    <source>
        <dbReference type="ARBA" id="ARBA00031018"/>
    </source>
</evidence>
<dbReference type="GO" id="GO:0006627">
    <property type="term" value="P:protein processing involved in protein targeting to mitochondrion"/>
    <property type="evidence" value="ECO:0007669"/>
    <property type="project" value="TreeGrafter"/>
</dbReference>
<dbReference type="InterPro" id="IPR011765">
    <property type="entry name" value="Pept_M16_N"/>
</dbReference>
<evidence type="ECO:0000256" key="10">
    <source>
        <dbReference type="ARBA" id="ARBA00022946"/>
    </source>
</evidence>
<evidence type="ECO:0000313" key="18">
    <source>
        <dbReference type="EMBL" id="KAK0535370.1"/>
    </source>
</evidence>
<dbReference type="GO" id="GO:0004222">
    <property type="term" value="F:metalloendopeptidase activity"/>
    <property type="evidence" value="ECO:0007669"/>
    <property type="project" value="UniProtKB-EC"/>
</dbReference>
<keyword evidence="10" id="KW-0809">Transit peptide</keyword>
<dbReference type="GO" id="GO:0046872">
    <property type="term" value="F:metal ion binding"/>
    <property type="evidence" value="ECO:0007669"/>
    <property type="project" value="UniProtKB-KW"/>
</dbReference>
<reference evidence="18" key="1">
    <citation type="journal article" date="2023" name="PhytoFront">
        <title>Draft Genome Resources of Seven Strains of Tilletia horrida, Causal Agent of Kernel Smut of Rice.</title>
        <authorList>
            <person name="Khanal S."/>
            <person name="Antony Babu S."/>
            <person name="Zhou X.G."/>
        </authorList>
    </citation>
    <scope>NUCLEOTIDE SEQUENCE</scope>
    <source>
        <strain evidence="18">TX3</strain>
    </source>
</reference>
<dbReference type="InterPro" id="IPR011249">
    <property type="entry name" value="Metalloenz_LuxS/M16"/>
</dbReference>
<keyword evidence="6" id="KW-0645">Protease</keyword>
<evidence type="ECO:0000313" key="19">
    <source>
        <dbReference type="Proteomes" id="UP001176521"/>
    </source>
</evidence>
<comment type="subcellular location">
    <subcellularLocation>
        <location evidence="3">Mitochondrion</location>
    </subcellularLocation>
</comment>
<accession>A0AAN6GES0</accession>
<evidence type="ECO:0000256" key="7">
    <source>
        <dbReference type="ARBA" id="ARBA00022723"/>
    </source>
</evidence>
<evidence type="ECO:0000256" key="15">
    <source>
        <dbReference type="RuleBase" id="RU004447"/>
    </source>
</evidence>
<keyword evidence="8 18" id="KW-0378">Hydrolase</keyword>
<dbReference type="PANTHER" id="PTHR11851">
    <property type="entry name" value="METALLOPROTEASE"/>
    <property type="match status" value="1"/>
</dbReference>
<evidence type="ECO:0000256" key="5">
    <source>
        <dbReference type="ARBA" id="ARBA00012299"/>
    </source>
</evidence>
<keyword evidence="12" id="KW-0496">Mitochondrion</keyword>
<evidence type="ECO:0000256" key="4">
    <source>
        <dbReference type="ARBA" id="ARBA00007261"/>
    </source>
</evidence>